<protein>
    <submittedName>
        <fullName evidence="5">Glutamate/aspartate ABC transporter, periplasmic glutamate/aspartate-binding protein</fullName>
    </submittedName>
</protein>
<dbReference type="InterPro" id="IPR001638">
    <property type="entry name" value="Solute-binding_3/MltF_N"/>
</dbReference>
<accession>Q2T4Q0</accession>
<dbReference type="InterPro" id="IPR051455">
    <property type="entry name" value="Bact_solute-bind_prot3"/>
</dbReference>
<dbReference type="Pfam" id="PF00497">
    <property type="entry name" value="SBP_bac_3"/>
    <property type="match status" value="1"/>
</dbReference>
<evidence type="ECO:0000256" key="3">
    <source>
        <dbReference type="ARBA" id="ARBA00022729"/>
    </source>
</evidence>
<dbReference type="PANTHER" id="PTHR30085:SF2">
    <property type="entry name" value="GLUTAMATE_ASPARTATE IMPORT SOLUTE-BINDING PROTEIN"/>
    <property type="match status" value="1"/>
</dbReference>
<organism evidence="5 6">
    <name type="scientific">Burkholderia thailandensis (strain ATCC 700388 / DSM 13276 / CCUG 48851 / CIP 106301 / E264)</name>
    <dbReference type="NCBI Taxonomy" id="271848"/>
    <lineage>
        <taxon>Bacteria</taxon>
        <taxon>Pseudomonadati</taxon>
        <taxon>Pseudomonadota</taxon>
        <taxon>Betaproteobacteria</taxon>
        <taxon>Burkholderiales</taxon>
        <taxon>Burkholderiaceae</taxon>
        <taxon>Burkholderia</taxon>
        <taxon>pseudomallei group</taxon>
    </lineage>
</organism>
<proteinExistence type="inferred from homology"/>
<keyword evidence="6" id="KW-1185">Reference proteome</keyword>
<evidence type="ECO:0000256" key="1">
    <source>
        <dbReference type="ARBA" id="ARBA00010333"/>
    </source>
</evidence>
<dbReference type="Proteomes" id="UP000001930">
    <property type="component" value="Chromosome II"/>
</dbReference>
<evidence type="ECO:0000259" key="4">
    <source>
        <dbReference type="SMART" id="SM00062"/>
    </source>
</evidence>
<evidence type="ECO:0000313" key="6">
    <source>
        <dbReference type="Proteomes" id="UP000001930"/>
    </source>
</evidence>
<evidence type="ECO:0000256" key="2">
    <source>
        <dbReference type="ARBA" id="ARBA00022448"/>
    </source>
</evidence>
<dbReference type="Gene3D" id="3.40.190.10">
    <property type="entry name" value="Periplasmic binding protein-like II"/>
    <property type="match status" value="2"/>
</dbReference>
<comment type="similarity">
    <text evidence="1">Belongs to the bacterial solute-binding protein 3 family.</text>
</comment>
<dbReference type="KEGG" id="bte:BTH_II1655"/>
<dbReference type="AlphaFoldDB" id="Q2T4Q0"/>
<reference evidence="5 6" key="1">
    <citation type="journal article" date="2005" name="BMC Genomics">
        <title>Bacterial genome adaptation to niches: divergence of the potential virulence genes in three Burkholderia species of different survival strategies.</title>
        <authorList>
            <person name="Kim H.S."/>
            <person name="Schell M.A."/>
            <person name="Yu Y."/>
            <person name="Ulrich R.L."/>
            <person name="Sarria S.H."/>
            <person name="Nierman W.C."/>
            <person name="DeShazer D."/>
        </authorList>
    </citation>
    <scope>NUCLEOTIDE SEQUENCE [LARGE SCALE GENOMIC DNA]</scope>
    <source>
        <strain evidence="6">ATCC 700388 / DSM 13276 / CCUG 48851 / CIP 106301 / E264</strain>
    </source>
</reference>
<dbReference type="SMART" id="SM00062">
    <property type="entry name" value="PBPb"/>
    <property type="match status" value="1"/>
</dbReference>
<dbReference type="GO" id="GO:0030288">
    <property type="term" value="C:outer membrane-bounded periplasmic space"/>
    <property type="evidence" value="ECO:0007669"/>
    <property type="project" value="TreeGrafter"/>
</dbReference>
<gene>
    <name evidence="5" type="ordered locus">BTH_II1655</name>
</gene>
<sequence length="326" mass="35599">MRTTFGPPAVPARLVLKRTAERAYLDPGGIMIHRPLAALAALFVGHAALTAAHAQTLDKIARTNQIVVSYRESAVPFSYLLTPHKAVGFSVDVTEAIVDDVRKALRKPDLRTVYMPVTGQNRIPLLVDGTLDLECGSTTNTSARGKQVTFSTNYFYAGTRLMAKRGSHIGDYADLAHKAVATVGGSTNERALRHQLDAQHIDASVVLTKDYAEALKEVADDRAAALALDDVLLYGLRANTSDPDTWEVVGEALQIEPYACMVRKDDPAFKRLVDGTLTRLMKSGEFARLYAKWFESPIPPRGANLKMPMSAALKKNLIARSDRPAQ</sequence>
<dbReference type="PANTHER" id="PTHR30085">
    <property type="entry name" value="AMINO ACID ABC TRANSPORTER PERMEASE"/>
    <property type="match status" value="1"/>
</dbReference>
<keyword evidence="2" id="KW-0813">Transport</keyword>
<dbReference type="CDD" id="cd13688">
    <property type="entry name" value="PBP2_GltI_DEBP"/>
    <property type="match status" value="1"/>
</dbReference>
<dbReference type="GO" id="GO:0006865">
    <property type="term" value="P:amino acid transport"/>
    <property type="evidence" value="ECO:0007669"/>
    <property type="project" value="TreeGrafter"/>
</dbReference>
<name>Q2T4Q0_BURTA</name>
<feature type="domain" description="Solute-binding protein family 3/N-terminal" evidence="4">
    <location>
        <begin position="65"/>
        <end position="297"/>
    </location>
</feature>
<dbReference type="GO" id="GO:0005576">
    <property type="term" value="C:extracellular region"/>
    <property type="evidence" value="ECO:0007669"/>
    <property type="project" value="TreeGrafter"/>
</dbReference>
<dbReference type="HOGENOM" id="CLU_019602_0_0_4"/>
<evidence type="ECO:0000313" key="5">
    <source>
        <dbReference type="EMBL" id="ABC34689.1"/>
    </source>
</evidence>
<keyword evidence="3" id="KW-0732">Signal</keyword>
<dbReference type="EMBL" id="CP000085">
    <property type="protein sequence ID" value="ABC34689.1"/>
    <property type="molecule type" value="Genomic_DNA"/>
</dbReference>
<dbReference type="SUPFAM" id="SSF53850">
    <property type="entry name" value="Periplasmic binding protein-like II"/>
    <property type="match status" value="1"/>
</dbReference>